<dbReference type="CDD" id="cd01069">
    <property type="entry name" value="PBP2_PheC"/>
    <property type="match status" value="1"/>
</dbReference>
<feature type="domain" description="Solute-binding protein family 3/N-terminal" evidence="3">
    <location>
        <begin position="62"/>
        <end position="285"/>
    </location>
</feature>
<evidence type="ECO:0000313" key="6">
    <source>
        <dbReference type="Proteomes" id="UP000276178"/>
    </source>
</evidence>
<keyword evidence="7" id="KW-1185">Reference proteome</keyword>
<dbReference type="Gene3D" id="3.40.190.10">
    <property type="entry name" value="Periplasmic binding protein-like II"/>
    <property type="match status" value="2"/>
</dbReference>
<accession>A0A3M8AXC9</accession>
<dbReference type="GO" id="GO:0016836">
    <property type="term" value="F:hydro-lyase activity"/>
    <property type="evidence" value="ECO:0007669"/>
    <property type="project" value="InterPro"/>
</dbReference>
<dbReference type="OrthoDB" id="8613538at2"/>
<evidence type="ECO:0000256" key="2">
    <source>
        <dbReference type="SAM" id="SignalP"/>
    </source>
</evidence>
<protein>
    <submittedName>
        <fullName evidence="5">Cyclohexadienyl dehydratase</fullName>
    </submittedName>
</protein>
<evidence type="ECO:0000259" key="3">
    <source>
        <dbReference type="SMART" id="SM00062"/>
    </source>
</evidence>
<comment type="caution">
    <text evidence="5">The sequence shown here is derived from an EMBL/GenBank/DDBJ whole genome shotgun (WGS) entry which is preliminary data.</text>
</comment>
<reference evidence="5 6" key="1">
    <citation type="submission" date="2018-10" db="EMBL/GenBank/DDBJ databases">
        <title>Phylogenomics of Brevibacillus.</title>
        <authorList>
            <person name="Dunlap C."/>
        </authorList>
    </citation>
    <scope>NUCLEOTIDE SEQUENCE [LARGE SCALE GENOMIC DNA]</scope>
    <source>
        <strain evidence="5 6">NRRL NRS 1219</strain>
    </source>
</reference>
<dbReference type="AlphaFoldDB" id="A0A3M8AXC9"/>
<dbReference type="SMART" id="SM00062">
    <property type="entry name" value="PBPb"/>
    <property type="match status" value="1"/>
</dbReference>
<gene>
    <name evidence="4" type="primary">pheC</name>
    <name evidence="4" type="ORF">BAG01nite_35540</name>
    <name evidence="5" type="ORF">EB820_10860</name>
</gene>
<name>A0A3M8AXC9_9BACL</name>
<organism evidence="5 6">
    <name type="scientific">Brevibacillus agri</name>
    <dbReference type="NCBI Taxonomy" id="51101"/>
    <lineage>
        <taxon>Bacteria</taxon>
        <taxon>Bacillati</taxon>
        <taxon>Bacillota</taxon>
        <taxon>Bacilli</taxon>
        <taxon>Bacillales</taxon>
        <taxon>Paenibacillaceae</taxon>
        <taxon>Brevibacillus</taxon>
    </lineage>
</organism>
<dbReference type="SUPFAM" id="SSF53850">
    <property type="entry name" value="Periplasmic binding protein-like II"/>
    <property type="match status" value="1"/>
</dbReference>
<keyword evidence="1 2" id="KW-0732">Signal</keyword>
<sequence length="285" mass="32077">MKKWTKRMMASALAATMLMTGTGAFAATTGAQTGQTAAVEAVKKQENKQFESRLDEIIARGYILVGTPGDYKPFTYLNPKTNEFEGYDIDAMKEFAKSLGVEARFVQTSWPTLMDDLLANKFDIAVGGVTRNTDRQKKAHMGDPYIEFGKAPLIRVQDKDKYKSLEDINKKEVRIGVNPGGTNEQFVRDHLKNATVTVVQNNLDIPGLVANGTYDVMITDTIEAMVYSKADSRLYAALTDKPFTRSEKAYMIPRGDFIFASYLDVWMDEMKLQGKFDELFHKWVK</sequence>
<reference evidence="4 7" key="2">
    <citation type="submission" date="2019-06" db="EMBL/GenBank/DDBJ databases">
        <title>Whole genome shotgun sequence of Brevibacillus agri NBRC 15538.</title>
        <authorList>
            <person name="Hosoyama A."/>
            <person name="Uohara A."/>
            <person name="Ohji S."/>
            <person name="Ichikawa N."/>
        </authorList>
    </citation>
    <scope>NUCLEOTIDE SEQUENCE [LARGE SCALE GENOMIC DNA]</scope>
    <source>
        <strain evidence="4 7">NBRC 15538</strain>
    </source>
</reference>
<feature type="chain" id="PRO_5018100801" evidence="2">
    <location>
        <begin position="27"/>
        <end position="285"/>
    </location>
</feature>
<proteinExistence type="predicted"/>
<dbReference type="InterPro" id="IPR037298">
    <property type="entry name" value="PheC_PBP2"/>
</dbReference>
<dbReference type="Proteomes" id="UP000317180">
    <property type="component" value="Unassembled WGS sequence"/>
</dbReference>
<dbReference type="InterPro" id="IPR001638">
    <property type="entry name" value="Solute-binding_3/MltF_N"/>
</dbReference>
<dbReference type="EMBL" id="BJOD01000041">
    <property type="protein sequence ID" value="GED27452.1"/>
    <property type="molecule type" value="Genomic_DNA"/>
</dbReference>
<dbReference type="PANTHER" id="PTHR35936">
    <property type="entry name" value="MEMBRANE-BOUND LYTIC MUREIN TRANSGLYCOSYLASE F"/>
    <property type="match status" value="1"/>
</dbReference>
<dbReference type="EMBL" id="RHHN01000033">
    <property type="protein sequence ID" value="RNB55772.1"/>
    <property type="molecule type" value="Genomic_DNA"/>
</dbReference>
<dbReference type="GeneID" id="82809516"/>
<dbReference type="PANTHER" id="PTHR35936:SF19">
    <property type="entry name" value="AMINO-ACID-BINDING PROTEIN YXEM-RELATED"/>
    <property type="match status" value="1"/>
</dbReference>
<evidence type="ECO:0000313" key="7">
    <source>
        <dbReference type="Proteomes" id="UP000317180"/>
    </source>
</evidence>
<feature type="signal peptide" evidence="2">
    <location>
        <begin position="1"/>
        <end position="26"/>
    </location>
</feature>
<evidence type="ECO:0000313" key="4">
    <source>
        <dbReference type="EMBL" id="GED27452.1"/>
    </source>
</evidence>
<evidence type="ECO:0000313" key="5">
    <source>
        <dbReference type="EMBL" id="RNB55772.1"/>
    </source>
</evidence>
<dbReference type="RefSeq" id="WP_026557603.1">
    <property type="nucleotide sequence ID" value="NZ_BJOD01000041.1"/>
</dbReference>
<dbReference type="Pfam" id="PF00497">
    <property type="entry name" value="SBP_bac_3"/>
    <property type="match status" value="1"/>
</dbReference>
<dbReference type="Proteomes" id="UP000276178">
    <property type="component" value="Unassembled WGS sequence"/>
</dbReference>
<evidence type="ECO:0000256" key="1">
    <source>
        <dbReference type="ARBA" id="ARBA00022729"/>
    </source>
</evidence>